<gene>
    <name evidence="3" type="ORF">V6N11_026876</name>
</gene>
<feature type="compositionally biased region" description="Basic and acidic residues" evidence="1">
    <location>
        <begin position="419"/>
        <end position="436"/>
    </location>
</feature>
<protein>
    <recommendedName>
        <fullName evidence="2">DUF3741 domain-containing protein</fullName>
    </recommendedName>
</protein>
<feature type="compositionally biased region" description="Polar residues" evidence="1">
    <location>
        <begin position="460"/>
        <end position="471"/>
    </location>
</feature>
<dbReference type="InterPro" id="IPR032795">
    <property type="entry name" value="DUF3741-assoc"/>
</dbReference>
<keyword evidence="4" id="KW-1185">Reference proteome</keyword>
<feature type="region of interest" description="Disordered" evidence="1">
    <location>
        <begin position="151"/>
        <end position="184"/>
    </location>
</feature>
<dbReference type="PANTHER" id="PTHR34282">
    <property type="entry name" value="OS01G0228800 PROTEIN-RELATED"/>
    <property type="match status" value="1"/>
</dbReference>
<evidence type="ECO:0000313" key="3">
    <source>
        <dbReference type="EMBL" id="KAK9029774.1"/>
    </source>
</evidence>
<evidence type="ECO:0000313" key="4">
    <source>
        <dbReference type="Proteomes" id="UP001396334"/>
    </source>
</evidence>
<evidence type="ECO:0000259" key="2">
    <source>
        <dbReference type="Pfam" id="PF14383"/>
    </source>
</evidence>
<comment type="caution">
    <text evidence="3">The sequence shown here is derived from an EMBL/GenBank/DDBJ whole genome shotgun (WGS) entry which is preliminary data.</text>
</comment>
<name>A0ABR2SX80_9ROSI</name>
<evidence type="ECO:0000256" key="1">
    <source>
        <dbReference type="SAM" id="MobiDB-lite"/>
    </source>
</evidence>
<feature type="compositionally biased region" description="Basic and acidic residues" evidence="1">
    <location>
        <begin position="360"/>
        <end position="376"/>
    </location>
</feature>
<feature type="region of interest" description="Disordered" evidence="1">
    <location>
        <begin position="313"/>
        <end position="333"/>
    </location>
</feature>
<reference evidence="3 4" key="1">
    <citation type="journal article" date="2024" name="G3 (Bethesda)">
        <title>Genome assembly of Hibiscus sabdariffa L. provides insights into metabolisms of medicinal natural products.</title>
        <authorList>
            <person name="Kim T."/>
        </authorList>
    </citation>
    <scope>NUCLEOTIDE SEQUENCE [LARGE SCALE GENOMIC DNA]</scope>
    <source>
        <strain evidence="3">TK-2024</strain>
        <tissue evidence="3">Old leaves</tissue>
    </source>
</reference>
<feature type="domain" description="DUF3741" evidence="2">
    <location>
        <begin position="184"/>
        <end position="205"/>
    </location>
</feature>
<feature type="compositionally biased region" description="Polar residues" evidence="1">
    <location>
        <begin position="379"/>
        <end position="392"/>
    </location>
</feature>
<organism evidence="3 4">
    <name type="scientific">Hibiscus sabdariffa</name>
    <name type="common">roselle</name>
    <dbReference type="NCBI Taxonomy" id="183260"/>
    <lineage>
        <taxon>Eukaryota</taxon>
        <taxon>Viridiplantae</taxon>
        <taxon>Streptophyta</taxon>
        <taxon>Embryophyta</taxon>
        <taxon>Tracheophyta</taxon>
        <taxon>Spermatophyta</taxon>
        <taxon>Magnoliopsida</taxon>
        <taxon>eudicotyledons</taxon>
        <taxon>Gunneridae</taxon>
        <taxon>Pentapetalae</taxon>
        <taxon>rosids</taxon>
        <taxon>malvids</taxon>
        <taxon>Malvales</taxon>
        <taxon>Malvaceae</taxon>
        <taxon>Malvoideae</taxon>
        <taxon>Hibiscus</taxon>
    </lineage>
</organism>
<accession>A0ABR2SX80</accession>
<proteinExistence type="predicted"/>
<dbReference type="Proteomes" id="UP001396334">
    <property type="component" value="Unassembled WGS sequence"/>
</dbReference>
<feature type="region of interest" description="Disordered" evidence="1">
    <location>
        <begin position="345"/>
        <end position="474"/>
    </location>
</feature>
<dbReference type="EMBL" id="JBBPBN010000011">
    <property type="protein sequence ID" value="KAK9029774.1"/>
    <property type="molecule type" value="Genomic_DNA"/>
</dbReference>
<dbReference type="Pfam" id="PF14383">
    <property type="entry name" value="VARLMGL"/>
    <property type="match status" value="1"/>
</dbReference>
<sequence>MEECHSSSSSCQLLEVSRGAHKLNQVISSWSRGVIWCDQHSKDIAKDLLKGALELQDSLHVLGKLQEASHLARLKKKEKEKSDVIRRVNSSPVRERNYQKGILNPHISADVSSRDGIEGVREVIRDSLARQNLLHNIHAEEMRCFSSRYEDSASDVPSTGSSRSSSFQTDNVTSMDSSVWSATEEKRARSPSLIAKLMGLEEMPLKSLQTHSQKDMEKNKIFSQQRPTFEIDTPKVRKSRFVLPTEDPEKTLKDVLETMHFKGLLKNNSTKEIKPDSPPIVLIRPRPDPHLRLQEKFAPVFQEEGSLNSETVLRKPKVKEDSPSKIIDSTNRGLNFGKTSRRVDAKETPMKRHIQQEGGKGSRENEIRPVKKEVKIKQSLPTKAKSSGSITRPSLKKVATSKNIDMMPKPMIGSRKPVKKEIAKAKNSSRSKDEAKVSPQKPSKPENTSNVTKNKILHQPSATSNSNSVRRPQNIVRGPIAVKKSSTKKAVNKATMAKITTEKLERKGDKVVSEVKKIDLVSGNDTVLEGKRIDVASNNDTVLEGKGFDPEPEYDNIVEGYGGAETAKQLSTEEGTEHTDIQIGEHCCESSVCDVTLVTINDQNSRQSIGEVDDDPISPIGTDSESFTTGTSLQALLLSSPAFMNHVDELFNLHVDVPTTSQKTGISDFTGAGTRPSLDCANEIVRRKSHPDSRMIHPPWSSLVGNTKRHISLDHLLKETCDGVEALRSYSELAGENYPTDSLYAMLERDINHSEALSGIWDLGWKKGFSVDDTIQVVEDMEKQLLRALIAEICA</sequence>
<dbReference type="PANTHER" id="PTHR34282:SF2">
    <property type="entry name" value="DUF3741 DOMAIN-CONTAINING PROTEIN"/>
    <property type="match status" value="1"/>
</dbReference>
<feature type="compositionally biased region" description="Polar residues" evidence="1">
    <location>
        <begin position="167"/>
        <end position="181"/>
    </location>
</feature>
<feature type="compositionally biased region" description="Low complexity" evidence="1">
    <location>
        <begin position="154"/>
        <end position="166"/>
    </location>
</feature>